<protein>
    <recommendedName>
        <fullName evidence="3">Secreted protein</fullName>
    </recommendedName>
</protein>
<feature type="signal peptide" evidence="1">
    <location>
        <begin position="1"/>
        <end position="25"/>
    </location>
</feature>
<reference evidence="2" key="1">
    <citation type="submission" date="2014-05" db="EMBL/GenBank/DDBJ databases">
        <title>The transcriptome of the halophilic microalga Tetraselmis sp. GSL018 isolated from the Great Salt Lake, Utah.</title>
        <authorList>
            <person name="Jinkerson R.E."/>
            <person name="D'Adamo S."/>
            <person name="Posewitz M.C."/>
        </authorList>
    </citation>
    <scope>NUCLEOTIDE SEQUENCE</scope>
    <source>
        <strain evidence="2">GSL018</strain>
    </source>
</reference>
<keyword evidence="1" id="KW-0732">Signal</keyword>
<evidence type="ECO:0000256" key="1">
    <source>
        <dbReference type="SAM" id="SignalP"/>
    </source>
</evidence>
<dbReference type="EMBL" id="GBEZ01002175">
    <property type="protein sequence ID" value="JAC82856.1"/>
    <property type="molecule type" value="Transcribed_RNA"/>
</dbReference>
<evidence type="ECO:0000313" key="2">
    <source>
        <dbReference type="EMBL" id="JAC82856.1"/>
    </source>
</evidence>
<feature type="chain" id="PRO_5001606515" description="Secreted protein" evidence="1">
    <location>
        <begin position="26"/>
        <end position="118"/>
    </location>
</feature>
<gene>
    <name evidence="2" type="ORF">TSPGSL018_4714</name>
</gene>
<name>A0A061SJG1_9CHLO</name>
<dbReference type="AlphaFoldDB" id="A0A061SJG1"/>
<accession>A0A061SJG1</accession>
<proteinExistence type="predicted"/>
<sequence>MLFVYLGCLTGSFLFIFQARDPGQAQRLVTLSLSHCIYPLVVRKTDSFARLHPRLEHSHCQSFNIVSCLEVQKQVEFIMVRLVSVTFIQLRLGANLLMTKGRVYNDGVFHPRKSRERC</sequence>
<organism evidence="2">
    <name type="scientific">Tetraselmis sp. GSL018</name>
    <dbReference type="NCBI Taxonomy" id="582737"/>
    <lineage>
        <taxon>Eukaryota</taxon>
        <taxon>Viridiplantae</taxon>
        <taxon>Chlorophyta</taxon>
        <taxon>core chlorophytes</taxon>
        <taxon>Chlorodendrophyceae</taxon>
        <taxon>Chlorodendrales</taxon>
        <taxon>Chlorodendraceae</taxon>
        <taxon>Tetraselmis</taxon>
    </lineage>
</organism>
<evidence type="ECO:0008006" key="3">
    <source>
        <dbReference type="Google" id="ProtNLM"/>
    </source>
</evidence>